<evidence type="ECO:0000313" key="4">
    <source>
        <dbReference type="Proteomes" id="UP001189429"/>
    </source>
</evidence>
<name>A0ABN9X9N8_9DINO</name>
<organism evidence="3 4">
    <name type="scientific">Prorocentrum cordatum</name>
    <dbReference type="NCBI Taxonomy" id="2364126"/>
    <lineage>
        <taxon>Eukaryota</taxon>
        <taxon>Sar</taxon>
        <taxon>Alveolata</taxon>
        <taxon>Dinophyceae</taxon>
        <taxon>Prorocentrales</taxon>
        <taxon>Prorocentraceae</taxon>
        <taxon>Prorocentrum</taxon>
    </lineage>
</organism>
<gene>
    <name evidence="3" type="ORF">PCOR1329_LOCUS74683</name>
</gene>
<accession>A0ABN9X9N8</accession>
<feature type="region of interest" description="Disordered" evidence="1">
    <location>
        <begin position="41"/>
        <end position="65"/>
    </location>
</feature>
<sequence>MRRNSGMSINCRASARTSCSLCSCSFLFLCFLHVGQVPRAPGQGAEEEARRELQGRRWPHAAPPRRSSRFCRLLQEAPRGKGRPQRAGHGCAADAPGPGGCPHLEHHEAYDRRMNSFEQVNRLDDCSLAVRPDLGAFREVRRVLEEAGGVRCGAWGEDPAIRPDGSIGGGPASALRAYEPGEAGSNTPAGLLRTGKYDLVKYEDGLLVEAEYDPKTGLAV</sequence>
<evidence type="ECO:0000256" key="2">
    <source>
        <dbReference type="SAM" id="SignalP"/>
    </source>
</evidence>
<dbReference type="EMBL" id="CAUYUJ010020144">
    <property type="protein sequence ID" value="CAK0896133.1"/>
    <property type="molecule type" value="Genomic_DNA"/>
</dbReference>
<keyword evidence="2" id="KW-0732">Signal</keyword>
<evidence type="ECO:0000256" key="1">
    <source>
        <dbReference type="SAM" id="MobiDB-lite"/>
    </source>
</evidence>
<evidence type="ECO:0000313" key="3">
    <source>
        <dbReference type="EMBL" id="CAK0896133.1"/>
    </source>
</evidence>
<dbReference type="Proteomes" id="UP001189429">
    <property type="component" value="Unassembled WGS sequence"/>
</dbReference>
<protein>
    <submittedName>
        <fullName evidence="3">Uncharacterized protein</fullName>
    </submittedName>
</protein>
<feature type="signal peptide" evidence="2">
    <location>
        <begin position="1"/>
        <end position="42"/>
    </location>
</feature>
<reference evidence="3" key="1">
    <citation type="submission" date="2023-10" db="EMBL/GenBank/DDBJ databases">
        <authorList>
            <person name="Chen Y."/>
            <person name="Shah S."/>
            <person name="Dougan E. K."/>
            <person name="Thang M."/>
            <person name="Chan C."/>
        </authorList>
    </citation>
    <scope>NUCLEOTIDE SEQUENCE [LARGE SCALE GENOMIC DNA]</scope>
</reference>
<keyword evidence="4" id="KW-1185">Reference proteome</keyword>
<comment type="caution">
    <text evidence="3">The sequence shown here is derived from an EMBL/GenBank/DDBJ whole genome shotgun (WGS) entry which is preliminary data.</text>
</comment>
<feature type="chain" id="PRO_5045469934" evidence="2">
    <location>
        <begin position="43"/>
        <end position="220"/>
    </location>
</feature>
<proteinExistence type="predicted"/>